<reference evidence="2 3" key="1">
    <citation type="submission" date="2019-10" db="EMBL/GenBank/DDBJ databases">
        <title>Assembly and Annotation for the nematode Trichostrongylus colubriformis.</title>
        <authorList>
            <person name="Martin J."/>
        </authorList>
    </citation>
    <scope>NUCLEOTIDE SEQUENCE [LARGE SCALE GENOMIC DNA]</scope>
    <source>
        <strain evidence="2">G859</strain>
        <tissue evidence="2">Whole worm</tissue>
    </source>
</reference>
<evidence type="ECO:0000313" key="2">
    <source>
        <dbReference type="EMBL" id="KAK5966843.1"/>
    </source>
</evidence>
<protein>
    <submittedName>
        <fullName evidence="2">Uncharacterized protein</fullName>
    </submittedName>
</protein>
<proteinExistence type="predicted"/>
<keyword evidence="3" id="KW-1185">Reference proteome</keyword>
<gene>
    <name evidence="2" type="ORF">GCK32_005597</name>
</gene>
<name>A0AAN8IET5_TRICO</name>
<comment type="caution">
    <text evidence="2">The sequence shown here is derived from an EMBL/GenBank/DDBJ whole genome shotgun (WGS) entry which is preliminary data.</text>
</comment>
<organism evidence="2 3">
    <name type="scientific">Trichostrongylus colubriformis</name>
    <name type="common">Black scour worm</name>
    <dbReference type="NCBI Taxonomy" id="6319"/>
    <lineage>
        <taxon>Eukaryota</taxon>
        <taxon>Metazoa</taxon>
        <taxon>Ecdysozoa</taxon>
        <taxon>Nematoda</taxon>
        <taxon>Chromadorea</taxon>
        <taxon>Rhabditida</taxon>
        <taxon>Rhabditina</taxon>
        <taxon>Rhabditomorpha</taxon>
        <taxon>Strongyloidea</taxon>
        <taxon>Trichostrongylidae</taxon>
        <taxon>Trichostrongylus</taxon>
    </lineage>
</organism>
<accession>A0AAN8IET5</accession>
<dbReference type="EMBL" id="WIXE01023042">
    <property type="protein sequence ID" value="KAK5966843.1"/>
    <property type="molecule type" value="Genomic_DNA"/>
</dbReference>
<sequence>MRCLATVLLLAMLTTFRVCADPGDGNRRVIRGNHPESERFELAVVVRTLKELRMADVSEAIHALLEPDGWIEENMRDVLVTFKSALQERTETGKVTLDEALTAQSAFDNLCHAFSYEEKCKLAFMHRDTGIHVNGQPDPTAMLRGLLHDIEVIIADMP</sequence>
<feature type="chain" id="PRO_5042852878" evidence="1">
    <location>
        <begin position="21"/>
        <end position="158"/>
    </location>
</feature>
<dbReference type="AlphaFoldDB" id="A0AAN8IET5"/>
<evidence type="ECO:0000256" key="1">
    <source>
        <dbReference type="SAM" id="SignalP"/>
    </source>
</evidence>
<keyword evidence="1" id="KW-0732">Signal</keyword>
<evidence type="ECO:0000313" key="3">
    <source>
        <dbReference type="Proteomes" id="UP001331761"/>
    </source>
</evidence>
<feature type="signal peptide" evidence="1">
    <location>
        <begin position="1"/>
        <end position="20"/>
    </location>
</feature>
<dbReference type="Proteomes" id="UP001331761">
    <property type="component" value="Unassembled WGS sequence"/>
</dbReference>